<dbReference type="AlphaFoldDB" id="A0A7W6DE53"/>
<protein>
    <recommendedName>
        <fullName evidence="3">DUF3800 domain-containing protein</fullName>
    </recommendedName>
</protein>
<reference evidence="1 2" key="1">
    <citation type="submission" date="2020-08" db="EMBL/GenBank/DDBJ databases">
        <title>Genomic Encyclopedia of Type Strains, Phase IV (KMG-IV): sequencing the most valuable type-strain genomes for metagenomic binning, comparative biology and taxonomic classification.</title>
        <authorList>
            <person name="Goeker M."/>
        </authorList>
    </citation>
    <scope>NUCLEOTIDE SEQUENCE [LARGE SCALE GENOMIC DNA]</scope>
    <source>
        <strain evidence="1 2">DSM 100211</strain>
    </source>
</reference>
<comment type="caution">
    <text evidence="1">The sequence shown here is derived from an EMBL/GenBank/DDBJ whole genome shotgun (WGS) entry which is preliminary data.</text>
</comment>
<evidence type="ECO:0000313" key="2">
    <source>
        <dbReference type="Proteomes" id="UP000574761"/>
    </source>
</evidence>
<dbReference type="EMBL" id="JACIEE010000012">
    <property type="protein sequence ID" value="MBB3979586.1"/>
    <property type="molecule type" value="Genomic_DNA"/>
</dbReference>
<gene>
    <name evidence="1" type="ORF">GGQ64_004830</name>
</gene>
<dbReference type="Pfam" id="PF12686">
    <property type="entry name" value="DUF3800"/>
    <property type="match status" value="1"/>
</dbReference>
<sequence length="144" mass="16214">MKAVYFDESGQTGANLFDRDQPFFTIGSTDIEAGEAADIIATCFPRHAGDELKSKRLFKQPRSRPGLIEFAREIGKRPNSFCGSQIDKRFAIVGKMVDNIVEPLLHSRGYDFYTDGYARRFANTMMAVFADIEDQTSVDMLLQT</sequence>
<proteinExistence type="predicted"/>
<dbReference type="Proteomes" id="UP000574761">
    <property type="component" value="Unassembled WGS sequence"/>
</dbReference>
<dbReference type="RefSeq" id="WP_183807819.1">
    <property type="nucleotide sequence ID" value="NZ_JACIEE010000012.1"/>
</dbReference>
<accession>A0A7W6DE53</accession>
<dbReference type="InterPro" id="IPR024524">
    <property type="entry name" value="DUF3800"/>
</dbReference>
<name>A0A7W6DE53_9HYPH</name>
<organism evidence="1 2">
    <name type="scientific">Mycoplana azooxidifex</name>
    <dbReference type="NCBI Taxonomy" id="1636188"/>
    <lineage>
        <taxon>Bacteria</taxon>
        <taxon>Pseudomonadati</taxon>
        <taxon>Pseudomonadota</taxon>
        <taxon>Alphaproteobacteria</taxon>
        <taxon>Hyphomicrobiales</taxon>
        <taxon>Rhizobiaceae</taxon>
        <taxon>Mycoplana</taxon>
    </lineage>
</organism>
<evidence type="ECO:0000313" key="1">
    <source>
        <dbReference type="EMBL" id="MBB3979586.1"/>
    </source>
</evidence>
<keyword evidence="2" id="KW-1185">Reference proteome</keyword>
<evidence type="ECO:0008006" key="3">
    <source>
        <dbReference type="Google" id="ProtNLM"/>
    </source>
</evidence>